<dbReference type="OrthoDB" id="9804460at2"/>
<comment type="caution">
    <text evidence="2">The sequence shown here is derived from an EMBL/GenBank/DDBJ whole genome shotgun (WGS) entry which is preliminary data.</text>
</comment>
<dbReference type="PANTHER" id="PTHR13696:SF96">
    <property type="entry name" value="COBQ_COBB_MIND_PARA NUCLEOTIDE BINDING DOMAIN-CONTAINING PROTEIN"/>
    <property type="match status" value="1"/>
</dbReference>
<dbReference type="CDD" id="cd02042">
    <property type="entry name" value="ParAB_family"/>
    <property type="match status" value="1"/>
</dbReference>
<name>A0A512JP76_9HYPH</name>
<dbReference type="InterPro" id="IPR027417">
    <property type="entry name" value="P-loop_NTPase"/>
</dbReference>
<evidence type="ECO:0000313" key="3">
    <source>
        <dbReference type="Proteomes" id="UP000321750"/>
    </source>
</evidence>
<reference evidence="2 3" key="1">
    <citation type="submission" date="2019-07" db="EMBL/GenBank/DDBJ databases">
        <title>Whole genome shotgun sequence of Methylobacterium gnaphalii NBRC 107716.</title>
        <authorList>
            <person name="Hosoyama A."/>
            <person name="Uohara A."/>
            <person name="Ohji S."/>
            <person name="Ichikawa N."/>
        </authorList>
    </citation>
    <scope>NUCLEOTIDE SEQUENCE [LARGE SCALE GENOMIC DNA]</scope>
    <source>
        <strain evidence="2 3">NBRC 107716</strain>
    </source>
</reference>
<sequence>MRVIALVSQKGGVGKSTLSINLAALAGEKEPAMIIDRDAPQCTASKWWNRRQDLEPPPAYPELIDIGQTPLKAAVTKLKPQPGFLFLDTRPAVGAAEAEAVQAADFVIVPVKAAIVDIEAIALTLDIIRRLDRKALIVVNAAKNDRRATDARAALSRFPVSVCPHHLSDRAAYLDAPIDGLSVMEMQGAGARAAEHELRQVWQWALETMNG</sequence>
<dbReference type="PANTHER" id="PTHR13696">
    <property type="entry name" value="P-LOOP CONTAINING NUCLEOSIDE TRIPHOSPHATE HYDROLASE"/>
    <property type="match status" value="1"/>
</dbReference>
<dbReference type="Pfam" id="PF01656">
    <property type="entry name" value="CbiA"/>
    <property type="match status" value="1"/>
</dbReference>
<dbReference type="SUPFAM" id="SSF52540">
    <property type="entry name" value="P-loop containing nucleoside triphosphate hydrolases"/>
    <property type="match status" value="1"/>
</dbReference>
<organism evidence="2 3">
    <name type="scientific">Methylobacterium gnaphalii</name>
    <dbReference type="NCBI Taxonomy" id="1010610"/>
    <lineage>
        <taxon>Bacteria</taxon>
        <taxon>Pseudomonadati</taxon>
        <taxon>Pseudomonadota</taxon>
        <taxon>Alphaproteobacteria</taxon>
        <taxon>Hyphomicrobiales</taxon>
        <taxon>Methylobacteriaceae</taxon>
        <taxon>Methylobacterium</taxon>
    </lineage>
</organism>
<dbReference type="Proteomes" id="UP000321750">
    <property type="component" value="Unassembled WGS sequence"/>
</dbReference>
<evidence type="ECO:0000313" key="2">
    <source>
        <dbReference type="EMBL" id="GEP11757.1"/>
    </source>
</evidence>
<evidence type="ECO:0000259" key="1">
    <source>
        <dbReference type="Pfam" id="PF01656"/>
    </source>
</evidence>
<dbReference type="InterPro" id="IPR050678">
    <property type="entry name" value="DNA_Partitioning_ATPase"/>
</dbReference>
<dbReference type="PIRSF" id="PIRSF009320">
    <property type="entry name" value="Nuc_binding_HP_1000"/>
    <property type="match status" value="1"/>
</dbReference>
<feature type="domain" description="CobQ/CobB/MinD/ParA nucleotide binding" evidence="1">
    <location>
        <begin position="4"/>
        <end position="181"/>
    </location>
</feature>
<dbReference type="InterPro" id="IPR002586">
    <property type="entry name" value="CobQ/CobB/MinD/ParA_Nub-bd_dom"/>
</dbReference>
<accession>A0A512JP76</accession>
<dbReference type="Gene3D" id="3.40.50.300">
    <property type="entry name" value="P-loop containing nucleotide triphosphate hydrolases"/>
    <property type="match status" value="1"/>
</dbReference>
<dbReference type="EMBL" id="BJZV01000023">
    <property type="protein sequence ID" value="GEP11757.1"/>
    <property type="molecule type" value="Genomic_DNA"/>
</dbReference>
<dbReference type="RefSeq" id="WP_147048171.1">
    <property type="nucleotide sequence ID" value="NZ_BJZV01000023.1"/>
</dbReference>
<proteinExistence type="predicted"/>
<protein>
    <submittedName>
        <fullName evidence="2">Chromosome partitioning protein ParA</fullName>
    </submittedName>
</protein>
<dbReference type="AlphaFoldDB" id="A0A512JP76"/>
<keyword evidence="3" id="KW-1185">Reference proteome</keyword>
<gene>
    <name evidence="2" type="ORF">MGN01_36020</name>
</gene>